<dbReference type="EMBL" id="WRXO01000009">
    <property type="protein sequence ID" value="MVT43998.1"/>
    <property type="molecule type" value="Genomic_DNA"/>
</dbReference>
<dbReference type="PROSITE" id="PS50110">
    <property type="entry name" value="RESPONSE_REGULATORY"/>
    <property type="match status" value="1"/>
</dbReference>
<proteinExistence type="predicted"/>
<dbReference type="Proteomes" id="UP000468388">
    <property type="component" value="Unassembled WGS sequence"/>
</dbReference>
<dbReference type="InterPro" id="IPR001789">
    <property type="entry name" value="Sig_transdc_resp-reg_receiver"/>
</dbReference>
<accession>A0A6N8JI95</accession>
<dbReference type="PANTHER" id="PTHR44520:SF2">
    <property type="entry name" value="RESPONSE REGULATOR RCP1"/>
    <property type="match status" value="1"/>
</dbReference>
<protein>
    <submittedName>
        <fullName evidence="3">Response regulator</fullName>
    </submittedName>
</protein>
<dbReference type="Pfam" id="PF00072">
    <property type="entry name" value="Response_reg"/>
    <property type="match status" value="1"/>
</dbReference>
<dbReference type="AlphaFoldDB" id="A0A6N8JI95"/>
<comment type="caution">
    <text evidence="3">The sequence shown here is derived from an EMBL/GenBank/DDBJ whole genome shotgun (WGS) entry which is preliminary data.</text>
</comment>
<gene>
    <name evidence="3" type="ORF">GO495_25610</name>
</gene>
<keyword evidence="1" id="KW-0597">Phosphoprotein</keyword>
<dbReference type="GO" id="GO:0000160">
    <property type="term" value="P:phosphorelay signal transduction system"/>
    <property type="evidence" value="ECO:0007669"/>
    <property type="project" value="InterPro"/>
</dbReference>
<keyword evidence="4" id="KW-1185">Reference proteome</keyword>
<dbReference type="OrthoDB" id="1121174at2"/>
<evidence type="ECO:0000256" key="1">
    <source>
        <dbReference type="PROSITE-ProRule" id="PRU00169"/>
    </source>
</evidence>
<dbReference type="PANTHER" id="PTHR44520">
    <property type="entry name" value="RESPONSE REGULATOR RCP1-RELATED"/>
    <property type="match status" value="1"/>
</dbReference>
<organism evidence="3 4">
    <name type="scientific">Chitinophaga oryziterrae</name>
    <dbReference type="NCBI Taxonomy" id="1031224"/>
    <lineage>
        <taxon>Bacteria</taxon>
        <taxon>Pseudomonadati</taxon>
        <taxon>Bacteroidota</taxon>
        <taxon>Chitinophagia</taxon>
        <taxon>Chitinophagales</taxon>
        <taxon>Chitinophagaceae</taxon>
        <taxon>Chitinophaga</taxon>
    </lineage>
</organism>
<dbReference type="Gene3D" id="3.40.50.2300">
    <property type="match status" value="1"/>
</dbReference>
<sequence length="132" mass="15217">MYKKVLVIDDNPVDRYVAERVFKKYAFSEEVVCLGSAKEGLTYLLSLKDSPEQLPNFIFLDIMMPEMNGFEFLDAYETLPEIIKKSCVIMMLTTSMHEEDQVKANKNPYVSMYLNKPLNASAIKELEAFVQK</sequence>
<dbReference type="SUPFAM" id="SSF52172">
    <property type="entry name" value="CheY-like"/>
    <property type="match status" value="1"/>
</dbReference>
<feature type="domain" description="Response regulatory" evidence="2">
    <location>
        <begin position="4"/>
        <end position="131"/>
    </location>
</feature>
<evidence type="ECO:0000313" key="4">
    <source>
        <dbReference type="Proteomes" id="UP000468388"/>
    </source>
</evidence>
<reference evidence="3 4" key="1">
    <citation type="submission" date="2019-12" db="EMBL/GenBank/DDBJ databases">
        <title>The draft genomic sequence of strain Chitinophaga oryziterrae JCM 16595.</title>
        <authorList>
            <person name="Zhang X."/>
        </authorList>
    </citation>
    <scope>NUCLEOTIDE SEQUENCE [LARGE SCALE GENOMIC DNA]</scope>
    <source>
        <strain evidence="3 4">JCM 16595</strain>
    </source>
</reference>
<dbReference type="InterPro" id="IPR052893">
    <property type="entry name" value="TCS_response_regulator"/>
</dbReference>
<name>A0A6N8JI95_9BACT</name>
<dbReference type="SMART" id="SM00448">
    <property type="entry name" value="REC"/>
    <property type="match status" value="1"/>
</dbReference>
<feature type="modified residue" description="4-aspartylphosphate" evidence="1">
    <location>
        <position position="61"/>
    </location>
</feature>
<dbReference type="RefSeq" id="WP_157302803.1">
    <property type="nucleotide sequence ID" value="NZ_BAAAZB010000001.1"/>
</dbReference>
<evidence type="ECO:0000313" key="3">
    <source>
        <dbReference type="EMBL" id="MVT43998.1"/>
    </source>
</evidence>
<dbReference type="InterPro" id="IPR011006">
    <property type="entry name" value="CheY-like_superfamily"/>
</dbReference>
<evidence type="ECO:0000259" key="2">
    <source>
        <dbReference type="PROSITE" id="PS50110"/>
    </source>
</evidence>